<feature type="region of interest" description="Disordered" evidence="4">
    <location>
        <begin position="418"/>
        <end position="438"/>
    </location>
</feature>
<name>A0AAV4IQZ8_9GAST</name>
<feature type="region of interest" description="Disordered" evidence="4">
    <location>
        <begin position="864"/>
        <end position="904"/>
    </location>
</feature>
<proteinExistence type="inferred from homology"/>
<feature type="region of interest" description="Disordered" evidence="4">
    <location>
        <begin position="303"/>
        <end position="333"/>
    </location>
</feature>
<feature type="compositionally biased region" description="Polar residues" evidence="4">
    <location>
        <begin position="28"/>
        <end position="39"/>
    </location>
</feature>
<dbReference type="PROSITE" id="PS50061">
    <property type="entry name" value="ETS_DOMAIN_3"/>
    <property type="match status" value="1"/>
</dbReference>
<evidence type="ECO:0000256" key="4">
    <source>
        <dbReference type="SAM" id="MobiDB-lite"/>
    </source>
</evidence>
<feature type="compositionally biased region" description="Low complexity" evidence="4">
    <location>
        <begin position="97"/>
        <end position="112"/>
    </location>
</feature>
<feature type="domain" description="ETS" evidence="5">
    <location>
        <begin position="155"/>
        <end position="236"/>
    </location>
</feature>
<feature type="compositionally biased region" description="Low complexity" evidence="4">
    <location>
        <begin position="53"/>
        <end position="76"/>
    </location>
</feature>
<feature type="compositionally biased region" description="Polar residues" evidence="4">
    <location>
        <begin position="691"/>
        <end position="724"/>
    </location>
</feature>
<keyword evidence="3" id="KW-0539">Nucleus</keyword>
<evidence type="ECO:0000256" key="2">
    <source>
        <dbReference type="ARBA" id="ARBA00023125"/>
    </source>
</evidence>
<dbReference type="InterPro" id="IPR036388">
    <property type="entry name" value="WH-like_DNA-bd_sf"/>
</dbReference>
<feature type="region of interest" description="Disordered" evidence="4">
    <location>
        <begin position="242"/>
        <end position="281"/>
    </location>
</feature>
<evidence type="ECO:0000259" key="5">
    <source>
        <dbReference type="PROSITE" id="PS50061"/>
    </source>
</evidence>
<evidence type="ECO:0000313" key="7">
    <source>
        <dbReference type="Proteomes" id="UP000762676"/>
    </source>
</evidence>
<reference evidence="6 7" key="1">
    <citation type="journal article" date="2021" name="Elife">
        <title>Chloroplast acquisition without the gene transfer in kleptoplastic sea slugs, Plakobranchus ocellatus.</title>
        <authorList>
            <person name="Maeda T."/>
            <person name="Takahashi S."/>
            <person name="Yoshida T."/>
            <person name="Shimamura S."/>
            <person name="Takaki Y."/>
            <person name="Nagai Y."/>
            <person name="Toyoda A."/>
            <person name="Suzuki Y."/>
            <person name="Arimoto A."/>
            <person name="Ishii H."/>
            <person name="Satoh N."/>
            <person name="Nishiyama T."/>
            <person name="Hasebe M."/>
            <person name="Maruyama T."/>
            <person name="Minagawa J."/>
            <person name="Obokata J."/>
            <person name="Shigenobu S."/>
        </authorList>
    </citation>
    <scope>NUCLEOTIDE SEQUENCE [LARGE SCALE GENOMIC DNA]</scope>
</reference>
<feature type="compositionally biased region" description="Basic and acidic residues" evidence="4">
    <location>
        <begin position="872"/>
        <end position="881"/>
    </location>
</feature>
<comment type="similarity">
    <text evidence="1 3">Belongs to the ETS family.</text>
</comment>
<dbReference type="GO" id="GO:0043565">
    <property type="term" value="F:sequence-specific DNA binding"/>
    <property type="evidence" value="ECO:0007669"/>
    <property type="project" value="InterPro"/>
</dbReference>
<feature type="compositionally biased region" description="Basic residues" evidence="4">
    <location>
        <begin position="242"/>
        <end position="253"/>
    </location>
</feature>
<dbReference type="SUPFAM" id="SSF46785">
    <property type="entry name" value="Winged helix' DNA-binding domain"/>
    <property type="match status" value="1"/>
</dbReference>
<feature type="compositionally biased region" description="Basic and acidic residues" evidence="4">
    <location>
        <begin position="418"/>
        <end position="434"/>
    </location>
</feature>
<accession>A0AAV4IQZ8</accession>
<organism evidence="6 7">
    <name type="scientific">Elysia marginata</name>
    <dbReference type="NCBI Taxonomy" id="1093978"/>
    <lineage>
        <taxon>Eukaryota</taxon>
        <taxon>Metazoa</taxon>
        <taxon>Spiralia</taxon>
        <taxon>Lophotrochozoa</taxon>
        <taxon>Mollusca</taxon>
        <taxon>Gastropoda</taxon>
        <taxon>Heterobranchia</taxon>
        <taxon>Euthyneura</taxon>
        <taxon>Panpulmonata</taxon>
        <taxon>Sacoglossa</taxon>
        <taxon>Placobranchoidea</taxon>
        <taxon>Plakobranchidae</taxon>
        <taxon>Elysia</taxon>
    </lineage>
</organism>
<dbReference type="InterPro" id="IPR000418">
    <property type="entry name" value="Ets_dom"/>
</dbReference>
<dbReference type="EMBL" id="BMAT01006452">
    <property type="protein sequence ID" value="GFS12974.1"/>
    <property type="molecule type" value="Genomic_DNA"/>
</dbReference>
<feature type="region of interest" description="Disordered" evidence="4">
    <location>
        <begin position="28"/>
        <end position="112"/>
    </location>
</feature>
<feature type="compositionally biased region" description="Basic and acidic residues" evidence="4">
    <location>
        <begin position="668"/>
        <end position="685"/>
    </location>
</feature>
<feature type="compositionally biased region" description="Low complexity" evidence="4">
    <location>
        <begin position="263"/>
        <end position="278"/>
    </location>
</feature>
<dbReference type="PANTHER" id="PTHR11849">
    <property type="entry name" value="ETS"/>
    <property type="match status" value="1"/>
</dbReference>
<keyword evidence="7" id="KW-1185">Reference proteome</keyword>
<evidence type="ECO:0000256" key="1">
    <source>
        <dbReference type="ARBA" id="ARBA00005562"/>
    </source>
</evidence>
<dbReference type="SMART" id="SM00413">
    <property type="entry name" value="ETS"/>
    <property type="match status" value="1"/>
</dbReference>
<dbReference type="GO" id="GO:0005634">
    <property type="term" value="C:nucleus"/>
    <property type="evidence" value="ECO:0007669"/>
    <property type="project" value="UniProtKB-SubCell"/>
</dbReference>
<dbReference type="PRINTS" id="PR00454">
    <property type="entry name" value="ETSDOMAIN"/>
</dbReference>
<sequence length="904" mass="100244">MISALSFNPGTHLVCQPQFQTGVLLSNSGSAQTSLSGRQSFVPILPQPPQRASSSTSTTTTSTTTTNTSSSGSHNSKNVIVSTNNDSLPCVPVSMLSPAPSDRSPSDTSDSSCINERGTLCINTMEADVDVKPDGVTSPCPFNEDGASSGDGGCRLLWEFMYQLLQDHRYSDLVCWESEPDLTFRINNQAGLADLWGQQKNKDNMTYEKLSRALRYYYKMNIIKKVPGRRLTYRFLQHPTKIKRGQRGARPHASRFAAEDQADATSNVTSSSVSDTLSPRNLEELEDTKASLLISVSVSETPADSTASIKEREVSPQLQQPVATPSPADTNHEQQETIVAFPEPGDGALSCSPRLSSASPMSLPTLLSSSIFVGSNFSTASEAMPSPSLFATTAANINNTTDDDAQKYLKPNFDLAESVDHDTESNEHPRKDLDGTPALNANIHNRLGFEKHEGQASGGCHYANESVTHRQYETHNNAIKAFGDEKCFRDKELTADKQSCVDNFVPEPTHFHQKRNNKLNYNEPENCKTNPYQYKEQNENPHPAMPTRDQKSPVSTLPPESPRQAEHCFSPLVYTELTPKYDPNISRISLSQSPQNYPERSTGYHFSQLSHHQHNRRDIEHSRCTFQHPTADHTHHQPQLRPTNHFSSYLTTWDQYGEPSRYDSNLQLEDKHGPLHQSHGRDQRSRPGSPFSESYQQHSINGSDCMSGKTEYSNTGQSPFNPTIPQSPSNPPSPSQLPRFQLHVSVSKCPLLDKRKADTDCNPYPAHQKRVCVSQRSRSPVLATHCLASHTTMHRPPHLVRPASQPDMRHGAVSQANISAAYNPNFVSKDSFLPWSDVGRHFGDPCNAMSSSFDSTYSPPKVGVMDLSRPANKPDRVRYEPSLEQEEPEDLSMKPKPKPIPLAL</sequence>
<feature type="region of interest" description="Disordered" evidence="4">
    <location>
        <begin position="535"/>
        <end position="564"/>
    </location>
</feature>
<dbReference type="Gene3D" id="1.10.10.10">
    <property type="entry name" value="Winged helix-like DNA-binding domain superfamily/Winged helix DNA-binding domain"/>
    <property type="match status" value="1"/>
</dbReference>
<dbReference type="Proteomes" id="UP000762676">
    <property type="component" value="Unassembled WGS sequence"/>
</dbReference>
<feature type="compositionally biased region" description="Polar residues" evidence="4">
    <location>
        <begin position="77"/>
        <end position="87"/>
    </location>
</feature>
<dbReference type="InterPro" id="IPR046328">
    <property type="entry name" value="ETS_fam"/>
</dbReference>
<evidence type="ECO:0000256" key="3">
    <source>
        <dbReference type="RuleBase" id="RU004019"/>
    </source>
</evidence>
<comment type="subcellular location">
    <subcellularLocation>
        <location evidence="3">Nucleus</location>
    </subcellularLocation>
</comment>
<evidence type="ECO:0000313" key="6">
    <source>
        <dbReference type="EMBL" id="GFS12974.1"/>
    </source>
</evidence>
<keyword evidence="2 3" id="KW-0238">DNA-binding</keyword>
<feature type="compositionally biased region" description="Polar residues" evidence="4">
    <location>
        <begin position="316"/>
        <end position="329"/>
    </location>
</feature>
<dbReference type="Pfam" id="PF00178">
    <property type="entry name" value="Ets"/>
    <property type="match status" value="1"/>
</dbReference>
<dbReference type="PANTHER" id="PTHR11849:SF201">
    <property type="entry name" value="ETS DNA-BINDING PROTEIN POKKURI"/>
    <property type="match status" value="1"/>
</dbReference>
<dbReference type="GO" id="GO:0030154">
    <property type="term" value="P:cell differentiation"/>
    <property type="evidence" value="ECO:0007669"/>
    <property type="project" value="TreeGrafter"/>
</dbReference>
<comment type="caution">
    <text evidence="6">The sequence shown here is derived from an EMBL/GenBank/DDBJ whole genome shotgun (WGS) entry which is preliminary data.</text>
</comment>
<dbReference type="InterPro" id="IPR036390">
    <property type="entry name" value="WH_DNA-bd_sf"/>
</dbReference>
<protein>
    <submittedName>
        <fullName evidence="6">Transcription factor ETV6</fullName>
    </submittedName>
</protein>
<dbReference type="AlphaFoldDB" id="A0AAV4IQZ8"/>
<dbReference type="PROSITE" id="PS00346">
    <property type="entry name" value="ETS_DOMAIN_2"/>
    <property type="match status" value="1"/>
</dbReference>
<feature type="region of interest" description="Disordered" evidence="4">
    <location>
        <begin position="661"/>
        <end position="738"/>
    </location>
</feature>
<gene>
    <name evidence="6" type="ORF">ElyMa_003124800</name>
</gene>
<dbReference type="GO" id="GO:0000981">
    <property type="term" value="F:DNA-binding transcription factor activity, RNA polymerase II-specific"/>
    <property type="evidence" value="ECO:0007669"/>
    <property type="project" value="TreeGrafter"/>
</dbReference>